<gene>
    <name evidence="1" type="ORF">J2Z42_002102</name>
</gene>
<protein>
    <submittedName>
        <fullName evidence="1">Nuclease of restriction endonuclease-like RecB superfamily</fullName>
    </submittedName>
</protein>
<name>A0ABS4KWW0_9CLOT</name>
<dbReference type="InterPro" id="IPR037208">
    <property type="entry name" value="Spo0E-like_sf"/>
</dbReference>
<dbReference type="RefSeq" id="WP_055668268.1">
    <property type="nucleotide sequence ID" value="NZ_JAGGLM010000014.1"/>
</dbReference>
<dbReference type="InterPro" id="IPR018540">
    <property type="entry name" value="Spo0E-like"/>
</dbReference>
<organism evidence="1 2">
    <name type="scientific">Clostridium algifaecis</name>
    <dbReference type="NCBI Taxonomy" id="1472040"/>
    <lineage>
        <taxon>Bacteria</taxon>
        <taxon>Bacillati</taxon>
        <taxon>Bacillota</taxon>
        <taxon>Clostridia</taxon>
        <taxon>Eubacteriales</taxon>
        <taxon>Clostridiaceae</taxon>
        <taxon>Clostridium</taxon>
    </lineage>
</organism>
<dbReference type="Gene3D" id="4.10.280.10">
    <property type="entry name" value="Helix-loop-helix DNA-binding domain"/>
    <property type="match status" value="1"/>
</dbReference>
<sequence length="70" mass="8108">MKNSVEYINNEIENLRIVLNEICVSIDDESLTEEILDLSRQMDKLIIDYIEANKVNGKNEIKMEDYNGAT</sequence>
<dbReference type="Pfam" id="PF09388">
    <property type="entry name" value="SpoOE-like"/>
    <property type="match status" value="1"/>
</dbReference>
<comment type="caution">
    <text evidence="1">The sequence shown here is derived from an EMBL/GenBank/DDBJ whole genome shotgun (WGS) entry which is preliminary data.</text>
</comment>
<dbReference type="EMBL" id="JAGGLM010000014">
    <property type="protein sequence ID" value="MBP2033399.1"/>
    <property type="molecule type" value="Genomic_DNA"/>
</dbReference>
<dbReference type="Proteomes" id="UP001519307">
    <property type="component" value="Unassembled WGS sequence"/>
</dbReference>
<evidence type="ECO:0000313" key="1">
    <source>
        <dbReference type="EMBL" id="MBP2033399.1"/>
    </source>
</evidence>
<accession>A0ABS4KWW0</accession>
<keyword evidence="2" id="KW-1185">Reference proteome</keyword>
<dbReference type="InterPro" id="IPR036638">
    <property type="entry name" value="HLH_DNA-bd_sf"/>
</dbReference>
<dbReference type="SUPFAM" id="SSF140500">
    <property type="entry name" value="BAS1536-like"/>
    <property type="match status" value="1"/>
</dbReference>
<reference evidence="1 2" key="1">
    <citation type="submission" date="2021-03" db="EMBL/GenBank/DDBJ databases">
        <title>Genomic Encyclopedia of Type Strains, Phase IV (KMG-IV): sequencing the most valuable type-strain genomes for metagenomic binning, comparative biology and taxonomic classification.</title>
        <authorList>
            <person name="Goeker M."/>
        </authorList>
    </citation>
    <scope>NUCLEOTIDE SEQUENCE [LARGE SCALE GENOMIC DNA]</scope>
    <source>
        <strain evidence="1 2">DSM 28783</strain>
    </source>
</reference>
<evidence type="ECO:0000313" key="2">
    <source>
        <dbReference type="Proteomes" id="UP001519307"/>
    </source>
</evidence>
<proteinExistence type="predicted"/>